<gene>
    <name evidence="1" type="ORF">Q4I31_002092</name>
</gene>
<organism evidence="1 2">
    <name type="scientific">Leishmania lindenbergi</name>
    <dbReference type="NCBI Taxonomy" id="651832"/>
    <lineage>
        <taxon>Eukaryota</taxon>
        <taxon>Discoba</taxon>
        <taxon>Euglenozoa</taxon>
        <taxon>Kinetoplastea</taxon>
        <taxon>Metakinetoplastina</taxon>
        <taxon>Trypanosomatida</taxon>
        <taxon>Trypanosomatidae</taxon>
        <taxon>Leishmaniinae</taxon>
        <taxon>Leishmania</taxon>
    </lineage>
</organism>
<dbReference type="Proteomes" id="UP001500131">
    <property type="component" value="Unassembled WGS sequence"/>
</dbReference>
<name>A0AAW3AMZ9_9TRYP</name>
<dbReference type="AlphaFoldDB" id="A0AAW3AMZ9"/>
<evidence type="ECO:0000313" key="1">
    <source>
        <dbReference type="EMBL" id="KAL0509638.1"/>
    </source>
</evidence>
<sequence>MPSFILKFPRKWPKIDLKEGVVLAEHVVAIVFVTDIQEIGDHRVTSDIENEILRSLLYFSSVMVELAQPIYDRVVVERSLSLHLTPHDAGNGAAVQHHFNHGNTFSRRDATVWSKMRVEHCRFPQAVDELQQLQCMQFFSEFVSRLKYDEKGIALIEVVLKSKP</sequence>
<protein>
    <submittedName>
        <fullName evidence="1">Uncharacterized protein</fullName>
    </submittedName>
</protein>
<evidence type="ECO:0000313" key="2">
    <source>
        <dbReference type="Proteomes" id="UP001500131"/>
    </source>
</evidence>
<reference evidence="1 2" key="1">
    <citation type="submission" date="2024-02" db="EMBL/GenBank/DDBJ databases">
        <title>FIRST GENOME SEQUENCES OF Leishmania (Viannia) shawi, Leishmania (Viannia) lindenbergi AND Leishmania (Viannia) utingensis.</title>
        <authorList>
            <person name="Resadore F."/>
            <person name="Custodio M.G.F."/>
            <person name="Boite M.C."/>
            <person name="Cupolillo E."/>
            <person name="Ferreira G.E.M."/>
        </authorList>
    </citation>
    <scope>NUCLEOTIDE SEQUENCE [LARGE SCALE GENOMIC DNA]</scope>
    <source>
        <strain evidence="1 2">MHOM/BR/1966/M15733</strain>
    </source>
</reference>
<comment type="caution">
    <text evidence="1">The sequence shown here is derived from an EMBL/GenBank/DDBJ whole genome shotgun (WGS) entry which is preliminary data.</text>
</comment>
<dbReference type="EMBL" id="JBAMZK010000015">
    <property type="protein sequence ID" value="KAL0509638.1"/>
    <property type="molecule type" value="Genomic_DNA"/>
</dbReference>
<proteinExistence type="predicted"/>
<keyword evidence="2" id="KW-1185">Reference proteome</keyword>
<accession>A0AAW3AMZ9</accession>